<dbReference type="AlphaFoldDB" id="A0A2N5VUA4"/>
<evidence type="ECO:0000256" key="2">
    <source>
        <dbReference type="PROSITE-ProRule" id="PRU00047"/>
    </source>
</evidence>
<dbReference type="STRING" id="200324.A0A2N5VUA4"/>
<reference evidence="5 6" key="1">
    <citation type="submission" date="2017-11" db="EMBL/GenBank/DDBJ databases">
        <title>De novo assembly and phasing of dikaryotic genomes from two isolates of Puccinia coronata f. sp. avenae, the causal agent of oat crown rust.</title>
        <authorList>
            <person name="Miller M.E."/>
            <person name="Zhang Y."/>
            <person name="Omidvar V."/>
            <person name="Sperschneider J."/>
            <person name="Schwessinger B."/>
            <person name="Raley C."/>
            <person name="Palmer J.M."/>
            <person name="Garnica D."/>
            <person name="Upadhyaya N."/>
            <person name="Rathjen J."/>
            <person name="Taylor J.M."/>
            <person name="Park R.F."/>
            <person name="Dodds P.N."/>
            <person name="Hirsch C.D."/>
            <person name="Kianian S.F."/>
            <person name="Figueroa M."/>
        </authorList>
    </citation>
    <scope>NUCLEOTIDE SEQUENCE [LARGE SCALE GENOMIC DNA]</scope>
    <source>
        <strain evidence="5">12NC29</strain>
    </source>
</reference>
<sequence>MDRALTDLMELVMYADSLHQTPMFEQLLTMLDGCYKHQVQFSTHSHAPAFHFPSPAILETSTKNASQFTPQHINIDEADKPPDVSANAAKNNNCHICRQPGHWAADCPIQKKPPPNKSKWQPQTPNYPPQSNYNPYCPIFVAPNFHPYGPHFPVQNTFHQPFPQSSPSSSQQKSNGQVSSNNPPTYQHDSYRPNYAKPRQDVTARHVNVGDIEDELSELQIAGEMTANAISALPEIISDTGATNHLTGDKSGDIEFSWKEWNNCLG</sequence>
<feature type="compositionally biased region" description="Polar residues" evidence="3">
    <location>
        <begin position="175"/>
        <end position="188"/>
    </location>
</feature>
<evidence type="ECO:0000256" key="3">
    <source>
        <dbReference type="SAM" id="MobiDB-lite"/>
    </source>
</evidence>
<evidence type="ECO:0000259" key="4">
    <source>
        <dbReference type="PROSITE" id="PS50158"/>
    </source>
</evidence>
<feature type="compositionally biased region" description="Low complexity" evidence="3">
    <location>
        <begin position="160"/>
        <end position="174"/>
    </location>
</feature>
<evidence type="ECO:0000313" key="6">
    <source>
        <dbReference type="Proteomes" id="UP000235388"/>
    </source>
</evidence>
<keyword evidence="2" id="KW-0479">Metal-binding</keyword>
<dbReference type="InterPro" id="IPR036875">
    <property type="entry name" value="Znf_CCHC_sf"/>
</dbReference>
<proteinExistence type="predicted"/>
<dbReference type="SMART" id="SM00343">
    <property type="entry name" value="ZnF_C2HC"/>
    <property type="match status" value="1"/>
</dbReference>
<evidence type="ECO:0000256" key="1">
    <source>
        <dbReference type="ARBA" id="ARBA00022664"/>
    </source>
</evidence>
<dbReference type="Gene3D" id="4.10.60.10">
    <property type="entry name" value="Zinc finger, CCHC-type"/>
    <property type="match status" value="1"/>
</dbReference>
<keyword evidence="1" id="KW-0507">mRNA processing</keyword>
<dbReference type="InterPro" id="IPR001878">
    <property type="entry name" value="Znf_CCHC"/>
</dbReference>
<keyword evidence="2" id="KW-0863">Zinc-finger</keyword>
<gene>
    <name evidence="5" type="ORF">PCANC_07232</name>
</gene>
<protein>
    <recommendedName>
        <fullName evidence="4">CCHC-type domain-containing protein</fullName>
    </recommendedName>
</protein>
<feature type="region of interest" description="Disordered" evidence="3">
    <location>
        <begin position="107"/>
        <end position="128"/>
    </location>
</feature>
<name>A0A2N5VUA4_9BASI</name>
<keyword evidence="2" id="KW-0862">Zinc</keyword>
<dbReference type="Proteomes" id="UP000235388">
    <property type="component" value="Unassembled WGS sequence"/>
</dbReference>
<dbReference type="SUPFAM" id="SSF57756">
    <property type="entry name" value="Retrovirus zinc finger-like domains"/>
    <property type="match status" value="1"/>
</dbReference>
<comment type="caution">
    <text evidence="5">The sequence shown here is derived from an EMBL/GenBank/DDBJ whole genome shotgun (WGS) entry which is preliminary data.</text>
</comment>
<dbReference type="PROSITE" id="PS50158">
    <property type="entry name" value="ZF_CCHC"/>
    <property type="match status" value="1"/>
</dbReference>
<keyword evidence="6" id="KW-1185">Reference proteome</keyword>
<dbReference type="OrthoDB" id="8064718at2759"/>
<dbReference type="Pfam" id="PF00098">
    <property type="entry name" value="zf-CCHC"/>
    <property type="match status" value="1"/>
</dbReference>
<dbReference type="GO" id="GO:0006397">
    <property type="term" value="P:mRNA processing"/>
    <property type="evidence" value="ECO:0007669"/>
    <property type="project" value="UniProtKB-KW"/>
</dbReference>
<dbReference type="GO" id="GO:0003676">
    <property type="term" value="F:nucleic acid binding"/>
    <property type="evidence" value="ECO:0007669"/>
    <property type="project" value="InterPro"/>
</dbReference>
<evidence type="ECO:0000313" key="5">
    <source>
        <dbReference type="EMBL" id="PLW53551.1"/>
    </source>
</evidence>
<accession>A0A2N5VUA4</accession>
<feature type="region of interest" description="Disordered" evidence="3">
    <location>
        <begin position="152"/>
        <end position="195"/>
    </location>
</feature>
<dbReference type="EMBL" id="PGCJ01000060">
    <property type="protein sequence ID" value="PLW53551.1"/>
    <property type="molecule type" value="Genomic_DNA"/>
</dbReference>
<dbReference type="GO" id="GO:0008270">
    <property type="term" value="F:zinc ion binding"/>
    <property type="evidence" value="ECO:0007669"/>
    <property type="project" value="UniProtKB-KW"/>
</dbReference>
<organism evidence="5 6">
    <name type="scientific">Puccinia coronata f. sp. avenae</name>
    <dbReference type="NCBI Taxonomy" id="200324"/>
    <lineage>
        <taxon>Eukaryota</taxon>
        <taxon>Fungi</taxon>
        <taxon>Dikarya</taxon>
        <taxon>Basidiomycota</taxon>
        <taxon>Pucciniomycotina</taxon>
        <taxon>Pucciniomycetes</taxon>
        <taxon>Pucciniales</taxon>
        <taxon>Pucciniaceae</taxon>
        <taxon>Puccinia</taxon>
    </lineage>
</organism>
<feature type="domain" description="CCHC-type" evidence="4">
    <location>
        <begin position="94"/>
        <end position="108"/>
    </location>
</feature>